<reference evidence="1 2" key="1">
    <citation type="journal article" date="2016" name="Nat. Commun.">
        <title>Thousands of microbial genomes shed light on interconnected biogeochemical processes in an aquifer system.</title>
        <authorList>
            <person name="Anantharaman K."/>
            <person name="Brown C.T."/>
            <person name="Hug L.A."/>
            <person name="Sharon I."/>
            <person name="Castelle C.J."/>
            <person name="Probst A.J."/>
            <person name="Thomas B.C."/>
            <person name="Singh A."/>
            <person name="Wilkins M.J."/>
            <person name="Karaoz U."/>
            <person name="Brodie E.L."/>
            <person name="Williams K.H."/>
            <person name="Hubbard S.S."/>
            <person name="Banfield J.F."/>
        </authorList>
    </citation>
    <scope>NUCLEOTIDE SEQUENCE [LARGE SCALE GENOMIC DNA]</scope>
</reference>
<proteinExistence type="predicted"/>
<dbReference type="STRING" id="1802619.A2797_00965"/>
<organism evidence="1 2">
    <name type="scientific">candidate division WWE3 bacterium RIFCSPHIGHO2_01_FULL_48_15</name>
    <dbReference type="NCBI Taxonomy" id="1802619"/>
    <lineage>
        <taxon>Bacteria</taxon>
        <taxon>Katanobacteria</taxon>
    </lineage>
</organism>
<dbReference type="InterPro" id="IPR027417">
    <property type="entry name" value="P-loop_NTPase"/>
</dbReference>
<dbReference type="Gene3D" id="3.40.50.300">
    <property type="entry name" value="P-loop containing nucleotide triphosphate hydrolases"/>
    <property type="match status" value="1"/>
</dbReference>
<protein>
    <recommendedName>
        <fullName evidence="3">Polymerase III, delta prime subunit protein</fullName>
    </recommendedName>
</protein>
<name>A0A1F4VEN6_UNCKA</name>
<dbReference type="Proteomes" id="UP000179005">
    <property type="component" value="Unassembled WGS sequence"/>
</dbReference>
<dbReference type="EMBL" id="MEVC01000008">
    <property type="protein sequence ID" value="OGC55619.1"/>
    <property type="molecule type" value="Genomic_DNA"/>
</dbReference>
<evidence type="ECO:0000313" key="1">
    <source>
        <dbReference type="EMBL" id="OGC55619.1"/>
    </source>
</evidence>
<evidence type="ECO:0008006" key="3">
    <source>
        <dbReference type="Google" id="ProtNLM"/>
    </source>
</evidence>
<dbReference type="AlphaFoldDB" id="A0A1F4VEN6"/>
<sequence>MAVILTLVPSILIHGGTPKTREEKAKEILLDHYIYRLGEEGKRISIEEIREILPHLHLLPQKPWNKKGILITESQRMNPEAQNAILKTLEEHPPFLTFVLTAPSTRLLLPTVVSRCLIEMVNERSSNEENEEEFALAQKIFGATAGQRLAIFEDKVGYEQQAINTFLNALEIGLAGKMDVNFTQLLPQIWRTKKLLQNPSANLKLTVDQLLLSW</sequence>
<comment type="caution">
    <text evidence="1">The sequence shown here is derived from an EMBL/GenBank/DDBJ whole genome shotgun (WGS) entry which is preliminary data.</text>
</comment>
<evidence type="ECO:0000313" key="2">
    <source>
        <dbReference type="Proteomes" id="UP000179005"/>
    </source>
</evidence>
<accession>A0A1F4VEN6</accession>
<gene>
    <name evidence="1" type="ORF">A2797_00965</name>
</gene>
<dbReference type="Pfam" id="PF13177">
    <property type="entry name" value="DNA_pol3_delta2"/>
    <property type="match status" value="1"/>
</dbReference>
<dbReference type="SUPFAM" id="SSF52540">
    <property type="entry name" value="P-loop containing nucleoside triphosphate hydrolases"/>
    <property type="match status" value="1"/>
</dbReference>